<dbReference type="AlphaFoldDB" id="A0A1A7VF85"/>
<keyword evidence="3 5" id="KW-1133">Transmembrane helix</keyword>
<feature type="transmembrane region" description="Helical" evidence="5">
    <location>
        <begin position="323"/>
        <end position="342"/>
    </location>
</feature>
<evidence type="ECO:0000313" key="9">
    <source>
        <dbReference type="Proteomes" id="UP000182128"/>
    </source>
</evidence>
<evidence type="ECO:0000256" key="5">
    <source>
        <dbReference type="SAM" id="Phobius"/>
    </source>
</evidence>
<keyword evidence="8" id="KW-0645">Protease</keyword>
<evidence type="ECO:0000313" key="7">
    <source>
        <dbReference type="EMBL" id="SBO20093.1"/>
    </source>
</evidence>
<dbReference type="GO" id="GO:0006508">
    <property type="term" value="P:proteolysis"/>
    <property type="evidence" value="ECO:0007669"/>
    <property type="project" value="UniProtKB-KW"/>
</dbReference>
<reference evidence="9 10" key="1">
    <citation type="submission" date="2016-05" db="EMBL/GenBank/DDBJ databases">
        <authorList>
            <person name="Sharaf H."/>
        </authorList>
    </citation>
    <scope>NUCLEOTIDE SEQUENCE [LARGE SCALE GENOMIC DNA]</scope>
    <source>
        <strain evidence="9 10">H</strain>
    </source>
</reference>
<evidence type="ECO:0000313" key="8">
    <source>
        <dbReference type="EMBL" id="SBO20698.1"/>
    </source>
</evidence>
<dbReference type="PANTHER" id="PTHR43731:SF26">
    <property type="entry name" value="RHOMBOID-LIKE PROTEIN 10, CHLOROPLASTIC"/>
    <property type="match status" value="1"/>
</dbReference>
<dbReference type="Proteomes" id="UP000182128">
    <property type="component" value="Unassembled WGS sequence"/>
</dbReference>
<evidence type="ECO:0000256" key="1">
    <source>
        <dbReference type="ARBA" id="ARBA00004141"/>
    </source>
</evidence>
<protein>
    <submittedName>
        <fullName evidence="8">Rhomboid protease ROM9, putative</fullName>
    </submittedName>
</protein>
<feature type="transmembrane region" description="Helical" evidence="5">
    <location>
        <begin position="293"/>
        <end position="311"/>
    </location>
</feature>
<dbReference type="Pfam" id="PF01694">
    <property type="entry name" value="Rhomboid"/>
    <property type="match status" value="1"/>
</dbReference>
<proteinExistence type="predicted"/>
<comment type="subcellular location">
    <subcellularLocation>
        <location evidence="1">Membrane</location>
        <topology evidence="1">Multi-pass membrane protein</topology>
    </subcellularLocation>
</comment>
<name>A0A1A7VF85_PLAKH</name>
<keyword evidence="4 5" id="KW-0472">Membrane</keyword>
<sequence length="438" mass="50995">MKKVEKHLAQCGHAARGFSRYSHKQPIQEKRKRPSLFGTMRGIHFRDMFPKWNTITMEYARKKEKNVEKMVKRTFEELRIKYEEVRMKYQDTLSIWKDEKTKIRKRVVPYFLKGMFMRNVASDGRYVKTVLHKISFEGKLFLQNLKHVCRSANIPYYRNVIHHHYRKAPVTYTLMSLHLLVFLLWMSAKPGDSYNYVSMPGGFYYPSSNVYSPFGVNNASSRSSSSFGLFNFLTTEFMYNHFCCGAQQLRERKLYTLITNLISHNTVQSLLLNTISLFYIGRSFEMIINSRNFFLTYFISGMISSYIQICYHKNGRSSSYGNVYVLGASGSISSILTTYTLMFPKNNIYLYGVLALPLALFTSLYCANEVYCVLTDKKDNTGLASHRGMCAHYTLHPCHCSFSPSFLLFLPTGHMAHLTGMFLGMLYYYFYVKGRVVM</sequence>
<dbReference type="InterPro" id="IPR022764">
    <property type="entry name" value="Peptidase_S54_rhomboid_dom"/>
</dbReference>
<feature type="domain" description="Peptidase S54 rhomboid" evidence="6">
    <location>
        <begin position="252"/>
        <end position="432"/>
    </location>
</feature>
<feature type="transmembrane region" description="Helical" evidence="5">
    <location>
        <begin position="406"/>
        <end position="430"/>
    </location>
</feature>
<organism evidence="8 10">
    <name type="scientific">Plasmodium knowlesi (strain H)</name>
    <dbReference type="NCBI Taxonomy" id="5851"/>
    <lineage>
        <taxon>Eukaryota</taxon>
        <taxon>Sar</taxon>
        <taxon>Alveolata</taxon>
        <taxon>Apicomplexa</taxon>
        <taxon>Aconoidasida</taxon>
        <taxon>Haemosporida</taxon>
        <taxon>Plasmodiidae</taxon>
        <taxon>Plasmodium</taxon>
        <taxon>Plasmodium (Plasmodium)</taxon>
    </lineage>
</organism>
<evidence type="ECO:0000256" key="2">
    <source>
        <dbReference type="ARBA" id="ARBA00022692"/>
    </source>
</evidence>
<evidence type="ECO:0000256" key="4">
    <source>
        <dbReference type="ARBA" id="ARBA00023136"/>
    </source>
</evidence>
<dbReference type="Gene3D" id="1.20.1540.10">
    <property type="entry name" value="Rhomboid-like"/>
    <property type="match status" value="1"/>
</dbReference>
<feature type="transmembrane region" description="Helical" evidence="5">
    <location>
        <begin position="348"/>
        <end position="367"/>
    </location>
</feature>
<gene>
    <name evidence="7" type="ORF">PKNA1_C2_0913300</name>
    <name evidence="8" type="ORF">PKNA1_H1_0913300</name>
</gene>
<accession>A0A1A7VF85</accession>
<reference evidence="8" key="2">
    <citation type="submission" date="2016-05" db="EMBL/GenBank/DDBJ databases">
        <authorList>
            <person name="Lavstsen T."/>
            <person name="Jespersen J.S."/>
        </authorList>
    </citation>
    <scope>NUCLEOTIDE SEQUENCE [LARGE SCALE GENOMIC DNA]</scope>
</reference>
<dbReference type="EMBL" id="CWHR02000001">
    <property type="protein sequence ID" value="SBO20698.1"/>
    <property type="molecule type" value="Genomic_DNA"/>
</dbReference>
<dbReference type="PANTHER" id="PTHR43731">
    <property type="entry name" value="RHOMBOID PROTEASE"/>
    <property type="match status" value="1"/>
</dbReference>
<dbReference type="EMBL" id="CWHQ02000002">
    <property type="protein sequence ID" value="SBO20093.1"/>
    <property type="molecule type" value="Genomic_DNA"/>
</dbReference>
<evidence type="ECO:0000313" key="10">
    <source>
        <dbReference type="Proteomes" id="UP000182142"/>
    </source>
</evidence>
<evidence type="ECO:0000259" key="6">
    <source>
        <dbReference type="Pfam" id="PF01694"/>
    </source>
</evidence>
<dbReference type="Proteomes" id="UP000182142">
    <property type="component" value="Unassembled WGS sequence"/>
</dbReference>
<evidence type="ECO:0000256" key="3">
    <source>
        <dbReference type="ARBA" id="ARBA00022989"/>
    </source>
</evidence>
<keyword evidence="8" id="KW-0378">Hydrolase</keyword>
<feature type="transmembrane region" description="Helical" evidence="5">
    <location>
        <begin position="170"/>
        <end position="188"/>
    </location>
</feature>
<dbReference type="InterPro" id="IPR050925">
    <property type="entry name" value="Rhomboid_protease_S54"/>
</dbReference>
<dbReference type="SUPFAM" id="SSF144091">
    <property type="entry name" value="Rhomboid-like"/>
    <property type="match status" value="1"/>
</dbReference>
<dbReference type="InterPro" id="IPR035952">
    <property type="entry name" value="Rhomboid-like_sf"/>
</dbReference>
<dbReference type="GO" id="GO:0016020">
    <property type="term" value="C:membrane"/>
    <property type="evidence" value="ECO:0007669"/>
    <property type="project" value="UniProtKB-SubCell"/>
</dbReference>
<keyword evidence="2 5" id="KW-0812">Transmembrane</keyword>
<dbReference type="GO" id="GO:0004252">
    <property type="term" value="F:serine-type endopeptidase activity"/>
    <property type="evidence" value="ECO:0007669"/>
    <property type="project" value="InterPro"/>
</dbReference>